<gene>
    <name evidence="9" type="ORF">JX265_001912</name>
</gene>
<feature type="transmembrane region" description="Helical" evidence="7">
    <location>
        <begin position="6"/>
        <end position="29"/>
    </location>
</feature>
<dbReference type="InterPro" id="IPR052337">
    <property type="entry name" value="SAT4-like"/>
</dbReference>
<feature type="region of interest" description="Disordered" evidence="6">
    <location>
        <begin position="276"/>
        <end position="309"/>
    </location>
</feature>
<feature type="region of interest" description="Disordered" evidence="6">
    <location>
        <begin position="340"/>
        <end position="396"/>
    </location>
</feature>
<accession>A0A9Q0AVK1</accession>
<name>A0A9Q0AVK1_9PEZI</name>
<dbReference type="Proteomes" id="UP000829685">
    <property type="component" value="Unassembled WGS sequence"/>
</dbReference>
<feature type="transmembrane region" description="Helical" evidence="7">
    <location>
        <begin position="125"/>
        <end position="147"/>
    </location>
</feature>
<keyword evidence="10" id="KW-1185">Reference proteome</keyword>
<keyword evidence="4 7" id="KW-0472">Membrane</keyword>
<dbReference type="EMBL" id="JAFIMR010000003">
    <property type="protein sequence ID" value="KAI1880291.1"/>
    <property type="molecule type" value="Genomic_DNA"/>
</dbReference>
<comment type="caution">
    <text evidence="9">The sequence shown here is derived from an EMBL/GenBank/DDBJ whole genome shotgun (WGS) entry which is preliminary data.</text>
</comment>
<feature type="compositionally biased region" description="Polar residues" evidence="6">
    <location>
        <begin position="276"/>
        <end position="296"/>
    </location>
</feature>
<dbReference type="PANTHER" id="PTHR33048">
    <property type="entry name" value="PTH11-LIKE INTEGRAL MEMBRANE PROTEIN (AFU_ORTHOLOGUE AFUA_5G11245)"/>
    <property type="match status" value="1"/>
</dbReference>
<dbReference type="GO" id="GO:0016020">
    <property type="term" value="C:membrane"/>
    <property type="evidence" value="ECO:0007669"/>
    <property type="project" value="UniProtKB-SubCell"/>
</dbReference>
<feature type="transmembrane region" description="Helical" evidence="7">
    <location>
        <begin position="238"/>
        <end position="261"/>
    </location>
</feature>
<evidence type="ECO:0000256" key="1">
    <source>
        <dbReference type="ARBA" id="ARBA00004141"/>
    </source>
</evidence>
<evidence type="ECO:0000256" key="3">
    <source>
        <dbReference type="ARBA" id="ARBA00022989"/>
    </source>
</evidence>
<feature type="transmembrane region" description="Helical" evidence="7">
    <location>
        <begin position="207"/>
        <end position="226"/>
    </location>
</feature>
<dbReference type="Pfam" id="PF20684">
    <property type="entry name" value="Fung_rhodopsin"/>
    <property type="match status" value="1"/>
</dbReference>
<feature type="transmembrane region" description="Helical" evidence="7">
    <location>
        <begin position="41"/>
        <end position="61"/>
    </location>
</feature>
<protein>
    <recommendedName>
        <fullName evidence="8">Rhodopsin domain-containing protein</fullName>
    </recommendedName>
</protein>
<keyword evidence="2 7" id="KW-0812">Transmembrane</keyword>
<keyword evidence="3 7" id="KW-1133">Transmembrane helix</keyword>
<dbReference type="InterPro" id="IPR049326">
    <property type="entry name" value="Rhodopsin_dom_fungi"/>
</dbReference>
<organism evidence="9 10">
    <name type="scientific">Neoarthrinium moseri</name>
    <dbReference type="NCBI Taxonomy" id="1658444"/>
    <lineage>
        <taxon>Eukaryota</taxon>
        <taxon>Fungi</taxon>
        <taxon>Dikarya</taxon>
        <taxon>Ascomycota</taxon>
        <taxon>Pezizomycotina</taxon>
        <taxon>Sordariomycetes</taxon>
        <taxon>Xylariomycetidae</taxon>
        <taxon>Amphisphaeriales</taxon>
        <taxon>Apiosporaceae</taxon>
        <taxon>Neoarthrinium</taxon>
    </lineage>
</organism>
<evidence type="ECO:0000313" key="9">
    <source>
        <dbReference type="EMBL" id="KAI1880291.1"/>
    </source>
</evidence>
<comment type="subcellular location">
    <subcellularLocation>
        <location evidence="1">Membrane</location>
        <topology evidence="1">Multi-pass membrane protein</topology>
    </subcellularLocation>
</comment>
<evidence type="ECO:0000256" key="6">
    <source>
        <dbReference type="SAM" id="MobiDB-lite"/>
    </source>
</evidence>
<dbReference type="AlphaFoldDB" id="A0A9Q0AVK1"/>
<dbReference type="PANTHER" id="PTHR33048:SF30">
    <property type="entry name" value="FAMILY DECARBOXYLASE, PUTATIVE (AFU_ORTHOLOGUE AFUA_7G00920)-RELATED"/>
    <property type="match status" value="1"/>
</dbReference>
<evidence type="ECO:0000256" key="5">
    <source>
        <dbReference type="ARBA" id="ARBA00038359"/>
    </source>
</evidence>
<evidence type="ECO:0000313" key="10">
    <source>
        <dbReference type="Proteomes" id="UP000829685"/>
    </source>
</evidence>
<feature type="transmembrane region" description="Helical" evidence="7">
    <location>
        <begin position="176"/>
        <end position="195"/>
    </location>
</feature>
<evidence type="ECO:0000256" key="7">
    <source>
        <dbReference type="SAM" id="Phobius"/>
    </source>
</evidence>
<dbReference type="OrthoDB" id="3903189at2759"/>
<feature type="domain" description="Rhodopsin" evidence="8">
    <location>
        <begin position="22"/>
        <end position="263"/>
    </location>
</feature>
<comment type="similarity">
    <text evidence="5">Belongs to the SAT4 family.</text>
</comment>
<proteinExistence type="inferred from homology"/>
<feature type="transmembrane region" description="Helical" evidence="7">
    <location>
        <begin position="96"/>
        <end position="113"/>
    </location>
</feature>
<evidence type="ECO:0000256" key="4">
    <source>
        <dbReference type="ARBA" id="ARBA00023136"/>
    </source>
</evidence>
<reference evidence="9" key="1">
    <citation type="submission" date="2021-03" db="EMBL/GenBank/DDBJ databases">
        <title>Revisited historic fungal species revealed as producer of novel bioactive compounds through whole genome sequencing and comparative genomics.</title>
        <authorList>
            <person name="Vignolle G.A."/>
            <person name="Hochenegger N."/>
            <person name="Mach R.L."/>
            <person name="Mach-Aigner A.R."/>
            <person name="Javad Rahimi M."/>
            <person name="Salim K.A."/>
            <person name="Chan C.M."/>
            <person name="Lim L.B.L."/>
            <person name="Cai F."/>
            <person name="Druzhinina I.S."/>
            <person name="U'Ren J.M."/>
            <person name="Derntl C."/>
        </authorList>
    </citation>
    <scope>NUCLEOTIDE SEQUENCE</scope>
    <source>
        <strain evidence="9">TUCIM 5799</strain>
    </source>
</reference>
<evidence type="ECO:0000256" key="2">
    <source>
        <dbReference type="ARBA" id="ARBA00022692"/>
    </source>
</evidence>
<sequence>MSALEVELWAWYALVIVVVVARLVSRTLLYGSITKLKVDDYIMLFTVVCHTVLTVGVRVLSYTPTNLIEHPEGMTFTPEEYATREFGAKMVVVVEQFQMALIWSVKACLLIMYSKLTTSLRQNLIVKLVAGYVVISFVVMEILYFAVWCRPFWHYWLVPANDIQCSWERNHMITNAFVNITSDIMIIALPMPIFLKAQLPLKRKAVLVGVFALGVFTIISAILNKAYTFGDPYGSEWIYWYIREASTAIIVANLPFTWTLLQRAFNLRSFNGKSTGNTPAANSRFRSAYGNLTSRTGGEKRNRPMGLGDLDASESQEQINDPFGIPLKIYQQNEVTVTSEEVDAKEGRSTPPGIIPNGVSFTSNGNGHPPTRARSQDDNTSGEGDFGVTTTVGRGI</sequence>
<evidence type="ECO:0000259" key="8">
    <source>
        <dbReference type="Pfam" id="PF20684"/>
    </source>
</evidence>
<feature type="compositionally biased region" description="Polar residues" evidence="6">
    <location>
        <begin position="378"/>
        <end position="396"/>
    </location>
</feature>